<sequence>MGPLRIVLYQPGIHRSAHLRQITERVSIEHFSSERAVKPFNVRILSGLPRLDSVQYNPLIRTPILQSLANKLWSIITP</sequence>
<dbReference type="EMBL" id="VFIA01000061">
    <property type="protein sequence ID" value="MBC3794825.1"/>
    <property type="molecule type" value="Genomic_DNA"/>
</dbReference>
<keyword evidence="2" id="KW-1185">Reference proteome</keyword>
<name>A0ABR6WE44_9BACT</name>
<evidence type="ECO:0000313" key="1">
    <source>
        <dbReference type="EMBL" id="MBC3794825.1"/>
    </source>
</evidence>
<reference evidence="1 2" key="1">
    <citation type="submission" date="2019-06" db="EMBL/GenBank/DDBJ databases">
        <title>Spirosoma utsteinense sp. nov. isolated from Antarctic ice-free soils.</title>
        <authorList>
            <person name="Tahon G."/>
        </authorList>
    </citation>
    <scope>NUCLEOTIDE SEQUENCE [LARGE SCALE GENOMIC DNA]</scope>
    <source>
        <strain evidence="1 2">LMG 31447</strain>
    </source>
</reference>
<proteinExistence type="predicted"/>
<dbReference type="Proteomes" id="UP000700732">
    <property type="component" value="Unassembled WGS sequence"/>
</dbReference>
<protein>
    <submittedName>
        <fullName evidence="1">Uncharacterized protein</fullName>
    </submittedName>
</protein>
<accession>A0ABR6WE44</accession>
<evidence type="ECO:0000313" key="2">
    <source>
        <dbReference type="Proteomes" id="UP000700732"/>
    </source>
</evidence>
<organism evidence="1 2">
    <name type="scientific">Spirosoma utsteinense</name>
    <dbReference type="NCBI Taxonomy" id="2585773"/>
    <lineage>
        <taxon>Bacteria</taxon>
        <taxon>Pseudomonadati</taxon>
        <taxon>Bacteroidota</taxon>
        <taxon>Cytophagia</taxon>
        <taxon>Cytophagales</taxon>
        <taxon>Cytophagaceae</taxon>
        <taxon>Spirosoma</taxon>
    </lineage>
</organism>
<comment type="caution">
    <text evidence="1">The sequence shown here is derived from an EMBL/GenBank/DDBJ whole genome shotgun (WGS) entry which is preliminary data.</text>
</comment>
<gene>
    <name evidence="1" type="ORF">FH603_5357</name>
</gene>